<feature type="chain" id="PRO_5014973443" evidence="1">
    <location>
        <begin position="37"/>
        <end position="92"/>
    </location>
</feature>
<name>A0A2M4DEF6_ANODA</name>
<keyword evidence="1" id="KW-0732">Signal</keyword>
<reference evidence="2" key="1">
    <citation type="submission" date="2018-01" db="EMBL/GenBank/DDBJ databases">
        <title>An insight into the sialome of Amazonian anophelines.</title>
        <authorList>
            <person name="Ribeiro J.M."/>
            <person name="Scarpassa V."/>
            <person name="Calvo E."/>
        </authorList>
    </citation>
    <scope>NUCLEOTIDE SEQUENCE</scope>
</reference>
<feature type="signal peptide" evidence="1">
    <location>
        <begin position="1"/>
        <end position="36"/>
    </location>
</feature>
<dbReference type="EMBL" id="GGFL01011782">
    <property type="protein sequence ID" value="MBW75960.1"/>
    <property type="molecule type" value="Transcribed_RNA"/>
</dbReference>
<proteinExistence type="predicted"/>
<evidence type="ECO:0000256" key="1">
    <source>
        <dbReference type="SAM" id="SignalP"/>
    </source>
</evidence>
<sequence length="92" mass="10709">MIRDEIKRTIIRANMILRPLAPASLLLLLLLVCVAAHTTDTHTHTLSSQKRFCTREHMTNQDPRARRVRFSLRCAAPWPWRALCWGRLACEM</sequence>
<evidence type="ECO:0000313" key="2">
    <source>
        <dbReference type="EMBL" id="MBW75960.1"/>
    </source>
</evidence>
<organism evidence="2">
    <name type="scientific">Anopheles darlingi</name>
    <name type="common">Mosquito</name>
    <dbReference type="NCBI Taxonomy" id="43151"/>
    <lineage>
        <taxon>Eukaryota</taxon>
        <taxon>Metazoa</taxon>
        <taxon>Ecdysozoa</taxon>
        <taxon>Arthropoda</taxon>
        <taxon>Hexapoda</taxon>
        <taxon>Insecta</taxon>
        <taxon>Pterygota</taxon>
        <taxon>Neoptera</taxon>
        <taxon>Endopterygota</taxon>
        <taxon>Diptera</taxon>
        <taxon>Nematocera</taxon>
        <taxon>Culicoidea</taxon>
        <taxon>Culicidae</taxon>
        <taxon>Anophelinae</taxon>
        <taxon>Anopheles</taxon>
    </lineage>
</organism>
<accession>A0A2M4DEF6</accession>
<protein>
    <submittedName>
        <fullName evidence="2">Putative secreted protein</fullName>
    </submittedName>
</protein>
<dbReference type="AlphaFoldDB" id="A0A2M4DEF6"/>